<dbReference type="SMART" id="SM00032">
    <property type="entry name" value="CCP"/>
    <property type="match status" value="13"/>
</dbReference>
<feature type="signal peptide" evidence="5">
    <location>
        <begin position="1"/>
        <end position="18"/>
    </location>
</feature>
<feature type="compositionally biased region" description="Acidic residues" evidence="4">
    <location>
        <begin position="3533"/>
        <end position="3558"/>
    </location>
</feature>
<feature type="compositionally biased region" description="Polar residues" evidence="4">
    <location>
        <begin position="3505"/>
        <end position="3520"/>
    </location>
</feature>
<feature type="compositionally biased region" description="Acidic residues" evidence="4">
    <location>
        <begin position="3438"/>
        <end position="3459"/>
    </location>
</feature>
<dbReference type="OMA" id="DWFHIAF"/>
<feature type="region of interest" description="Disordered" evidence="4">
    <location>
        <begin position="3373"/>
        <end position="3568"/>
    </location>
</feature>
<feature type="compositionally biased region" description="Acidic residues" evidence="4">
    <location>
        <begin position="3390"/>
        <end position="3400"/>
    </location>
</feature>
<keyword evidence="2" id="KW-0677">Repeat</keyword>
<dbReference type="Gene3D" id="2.60.40.2030">
    <property type="match status" value="1"/>
</dbReference>
<organism evidence="6 7">
    <name type="scientific">Symbiodinium microadriaticum</name>
    <name type="common">Dinoflagellate</name>
    <name type="synonym">Zooxanthella microadriatica</name>
    <dbReference type="NCBI Taxonomy" id="2951"/>
    <lineage>
        <taxon>Eukaryota</taxon>
        <taxon>Sar</taxon>
        <taxon>Alveolata</taxon>
        <taxon>Dinophyceae</taxon>
        <taxon>Suessiales</taxon>
        <taxon>Symbiodiniaceae</taxon>
        <taxon>Symbiodinium</taxon>
    </lineage>
</organism>
<dbReference type="InterPro" id="IPR051216">
    <property type="entry name" value="Teneurin"/>
</dbReference>
<dbReference type="SUPFAM" id="SSF81296">
    <property type="entry name" value="E set domains"/>
    <property type="match status" value="2"/>
</dbReference>
<dbReference type="InterPro" id="IPR017868">
    <property type="entry name" value="Filamin/ABP280_repeat-like"/>
</dbReference>
<keyword evidence="5" id="KW-0732">Signal</keyword>
<dbReference type="SMART" id="SM00042">
    <property type="entry name" value="CUB"/>
    <property type="match status" value="1"/>
</dbReference>
<dbReference type="PROSITE" id="PS01186">
    <property type="entry name" value="EGF_2"/>
    <property type="match status" value="1"/>
</dbReference>
<dbReference type="Gene3D" id="2.60.40.10">
    <property type="entry name" value="Immunoglobulins"/>
    <property type="match status" value="3"/>
</dbReference>
<dbReference type="PROSITE" id="PS50923">
    <property type="entry name" value="SUSHI"/>
    <property type="match status" value="5"/>
</dbReference>
<dbReference type="InterPro" id="IPR000859">
    <property type="entry name" value="CUB_dom"/>
</dbReference>
<feature type="compositionally biased region" description="Basic and acidic residues" evidence="4">
    <location>
        <begin position="3460"/>
        <end position="3470"/>
    </location>
</feature>
<name>A0A1Q9DJR8_SYMMI</name>
<feature type="compositionally biased region" description="Low complexity" evidence="4">
    <location>
        <begin position="3485"/>
        <end position="3499"/>
    </location>
</feature>
<evidence type="ECO:0000313" key="7">
    <source>
        <dbReference type="Proteomes" id="UP000186817"/>
    </source>
</evidence>
<evidence type="ECO:0000256" key="3">
    <source>
        <dbReference type="ARBA" id="ARBA00023157"/>
    </source>
</evidence>
<dbReference type="InterPro" id="IPR001298">
    <property type="entry name" value="Filamin/ABP280_rpt"/>
</dbReference>
<dbReference type="EMBL" id="LSRX01000503">
    <property type="protein sequence ID" value="OLP95406.1"/>
    <property type="molecule type" value="Genomic_DNA"/>
</dbReference>
<feature type="chain" id="PRO_5043904512" evidence="5">
    <location>
        <begin position="19"/>
        <end position="5069"/>
    </location>
</feature>
<dbReference type="InterPro" id="IPR014756">
    <property type="entry name" value="Ig_E-set"/>
</dbReference>
<dbReference type="CDD" id="cd00041">
    <property type="entry name" value="CUB"/>
    <property type="match status" value="1"/>
</dbReference>
<dbReference type="InterPro" id="IPR038081">
    <property type="entry name" value="CalX-like_sf"/>
</dbReference>
<dbReference type="InterPro" id="IPR035914">
    <property type="entry name" value="Sperma_CUB_dom_sf"/>
</dbReference>
<keyword evidence="3" id="KW-1015">Disulfide bond</keyword>
<dbReference type="Pfam" id="PF00431">
    <property type="entry name" value="CUB"/>
    <property type="match status" value="1"/>
</dbReference>
<dbReference type="InterPro" id="IPR000436">
    <property type="entry name" value="Sushi_SCR_CCP_dom"/>
</dbReference>
<dbReference type="InterPro" id="IPR035976">
    <property type="entry name" value="Sushi/SCR/CCP_sf"/>
</dbReference>
<accession>A0A1Q9DJR8</accession>
<dbReference type="OrthoDB" id="407380at2759"/>
<feature type="compositionally biased region" description="Polar residues" evidence="4">
    <location>
        <begin position="3373"/>
        <end position="3385"/>
    </location>
</feature>
<dbReference type="Gene3D" id="2.60.120.290">
    <property type="entry name" value="Spermadhesin, CUB domain"/>
    <property type="match status" value="1"/>
</dbReference>
<sequence length="5069" mass="559422">MTWCQALWLLWLSVGAQNAPNLTEICAYPRPCSQFLGDSSLCVNLDYVRVYDFTAAEDLCALATPAHGFNLDFIISAGLANSSRCIFDWKGDGRCDLSNNHDSENCQFDGGDCCLSTCQTNCAEEPDLYERPPAVRVGNECEYFCGEEALYWCLDDEAVLSPVRQWCAFGQIKSTSRCYMSKLEVASALQQCMLDDRVHGNSINAGPQCGNQTLTCTLQDVEAQNGCHLTKDDCFTRMCCTEAIDNGFITYNPETNALPSISAIYDLCETSTTDNDEPCFPYMMNCIQEARAAKGGCCSCDTGWGGWRCRDPLCWPRCVHGTCIAPDLCHCEVGWKGEACQHAICTPECVPGQGTCVLPDVCECFYGWGGTSCEVPVSEPACVNGDAVSPDICRCAEGWGGRLCDYPLCQSWPVPSPECVHGTCIKPFECECEPGWRPYLPINQTGFDIIPFWSRGQDVSQETAGTYVKADSRLSFLSFWDRQYNSSNAAQCTVPECSVVIDPRCLECEPPPNGRCLRCEPGFFVDTSIDRCERCSNVFPHCHLCGPEPTGPDGKVVLRCTHCDPLFVLEPVAFGEDPTARCVSDGPIEFSSPVYHVYKDQGNVTLVVQRSIYALRPEFARPITVIVRTRDGTAKSSSMMYGGEFASYEATVANITFGVDESVMIPAEGSMASNFSEALTARFHERIELPILIFDDVVYHPEYRYFDVELVLPPEHLIGHQGPLYPFVTTRQHETNQAWMMPQNVYRAPVLDRQDVLSIARIYIWDHVEATAINTWCQGDCRQWQSKTLVGDARNVLIQARTFDDQPITPPTSIRPDPHFIIKYLPRGEGNEESVGTITTATPTNLVGTYAGRFIPTLAGIYKLQIEKPVAGMFAEYWWHRNIHRNSPQQPDISRVDHTLNFWFPDVATAPAFVRWKFILHFACIRTERWPFNFGHALGIIASPGSEVRAFFWNDGSVTKRIPDDVVPRKREEMIREDCMQEVPFFICIDLLFHDPVVDPFGFYAFEIEWSTPMVDDMEEKKHTSIEIMLYHQNDTDYWGWWPIKQGCLLSSGLNIQGSPFEDFQAISGNARPDFSTVLALPYETLTMSVIVDSPAEVRIDLRDILGQPVVGGGMLRSLSARLYTLQGVKEMDLTVRWSAQGYYSAAWTPLPPDPIYNDDVSTGRYYRQLIVLLDGSQIQNSPMSVEILLAVSDEDRSFVEAGDYTPAQAGEPVWFQLRSATLAGRLRVTGGDNYEVYFDGPSHDPLGVEDQFRGNVIDNFNGSYTVRFEIQRPGKYNMRIFLNGVEIRESRLVGSPYKGILIWDDISAALSTAIGPGISPTGSEASPARIIAGVNTTFEISAKDSYEVQYFEGGATFALSSPAMHQAPALNETSSGHIREEDYIDIFDNGDGSYTVDYLLCKAGLTTLDIRLKVQEAGVETWEPIQGSPFLIEVLRGELRPYTSKVRPPMLPQSGVPATLRLDLRDACGNEADEDAMKSLQIQLLRTEGGDVEALAYEAVRSGPGEVIVFFTPGRRGHHQILAMRDGEHFQASPLSFQVSPAAVAPRGSEWQLAAIGASADSTFEIFNSPTFAGEPGMLKVTARDLWGDVLTHENHSFIVSFWRDTGGHGECPSLARCMAAAISQEMCERLPLCHFEPVLRQCRPNCHVSEAAVPYRLVMPDALVNQTSVHAEVYEFSLQTTVAGTYHGAVSVLRPGAFYAYWYNNPQRSKRVFSEMMRGPLDMDWGIFGPGGTLPGNKYYLQIIGWLRVPATDRYVFQLTSDTGGYSRVFLNGSEITPSDGDPRMEVDLLRGYIPIEILYDHWMGETTRNVGAFLRLGFGGPTVPFQTLQAEFMYYEEVLHQANNPFVHVVEPAIPVRSLQAVGGVRRSVPVQGMAARDVFFRLQSADAYGNLQSRRDPASSLQLREDELGLVKRIVPLHSGAWDVVLVPRGPVGRHRLTFDVFSQASHYGSLQPVANYSVEVDLATNLPDADLTTLLCLPPTPWPVGVEVTCALIPRDSEGNQVSGLQQVHLFAQPPPPFSEELTASLHVADPKDVARQFRFFPTVAGMWTLRGEAILAEDRVVNFRTWPFEVLAGQTSAYRSYSVQPNRIITGIPFNVPIYAFDEYDNPSEAGTDIFRLKTTGGYEERLALQPSVQYLENNTYMASNLVAEFRDLFEIHIDQLAMLHNNSLSQCPELSPVPGGQIFELSEQRAIGSVAHLRCLSGFIAAGGEGALRCLWPNASASRHVVGYAEWFNLSSMPASGLMCREQLLWCPMPPSAPFGQRVALDWRRQVGSIAMSECLQGHMLLFGDLDVVCGSRGGLGTWLHADGTTATAAACMPIQQLCPQLSPPTSDVVAASDGRNAGSVIQLRCKVGLVPAAGDAVLVCGADGMWLKPLQTRPQPLGEVLACEPDPFFCSDPSLLLGPGAVVQQSDTHLNDTVSVTCSIGFEEAGDGEATGKCAIDPEDDSKGRWASPTDVTKGQVPWRPLRCRRRQSYCGNIEVDHGQLLSLSDERYLGSAALLGCAEGYEAKSGDANFLCSASTIGAGEWLSQSGAGLSQKLSCGKVAEYCPQPVPPEGTDFVLSVGRELDSVLTFQCHLAYEPNVALEYPPELFCRPGPVPGRGHWSSRDGKGLEPAQYLKCGKQYNWCPRLSLVDGRVSNVLDNRQLGSTAQLRCDAGLQMTFGSADLGLVTLDVNCTSGTPAGGVWMAPDGQDIAGQLQCTPLDYWCPPLTGYTIVTATYRELDSFERYVTYSSTTRAYRSTATIRCASDKRMLDSYGDSEVVCGLDAEGIGGAWRSQHGGHLAISKHCFYTGSPITDTAFIENGCFFGDFAGSLDNYSIPVYFFRTGAVIFWHQPTEWVVGSTILEGQNSNWQLKWVGEGILNARVDRGVGELQIDVTQNFTKGPGDWFHIAFIWDLGVGLAGQGRSYLWVDGIEGQPVELNSERLNHFIWVEPQDGLDLGGIRSPMSPGEYSNIRVYTRALTGEQVYEIFSQEDPTCGMTDDVCPTPWSFRSYVHEVTNPNDFRYKLFPRRPAAEVFFKCDPGYTAFDGDSHIICTSAGTWLKYGTNQLAQPLRCCRHAEDFCPTIDLTGSAGAVLTATGYEVLTECGEMPVDDGLPQPVVSFARCSEPPTAAYVMVELSDDLNISSIASLRCEHGFEPLDPLTMDTELRCVRGTVPEPLLSDVVVPSRWMTIDGREPRPLHCRGVQNFCPDPRLPNTTVIMLSDSRRTGSIVHLRCLDGFAGPVVEATCERSPDNSGMWMIEDNGTQPLTSLDPCMYLPQNHSEEEPEELLVPGAVWNWEGCAQGEGSAMLSDPSVPLQANGGTVSLWWQLPADLEERFVLWSSMESSCLQAFNDTNATESVADLPGDDGTTASTTSSYLSFSEQNDTNMSNISLDGVLDPEDANDYDESVNQSNASNETLSNETLNLTLDEVNGSESNETRHGMDSDADLDSDNDTDDDSEVEDEDNITWRESNDTRFMDVNNTTDDNDTASTINATQAENTTTNDTNESESGDTLNDSNQTLANSTERPALQEPVSLPMLEEETELNESDGNMSDDSENYTDEAVNDSNSSDEERMNLSNATIPTIDMPDVDGGSEALPQCLESPHMVVTRGILQVQLSQGLGDFSVDLVRLGLRSGQWLHLSYAWDDGGMETRLWLNGTNVLASATTTTSTMPLDVAENLTNMTEAEVDMDELNENETYTSEAESNESKDNLSYDSENVTTKPADESTNSSNKSESLVGEEGSEEWREVLEEARREGWITLPAAANYNTTLANDLEFQLVMGWPLDSTEFLEHIANNGWRTLYRLYDKLLQDSDAEQLSHERPYCPVVLCPRPDEGRMQNSYIRHFPRRAVPGEMLRLACLPGYHATAGQEELHCGASGTFMGMALECCSLDAEFCPEVPTHWRQSIHGAPETLADMENLIVDVYEPSDPCEGDENGTAQSLGAELHLHCPAGYVLVAGTRHAICSQKDSEEEGMRSFLGVWKDLEIGGELRLPVCDLDDNWCPMLYPGYQSFIVNATAGRRLGSLAFLRCLDDQQFEPDFGSVTVRCGMATDMQSGQWVDAFDAPATALSCRQRVFATTSTTTLSLLPTSSGVISGLPGDQGLDAFRHHAANASLGCGYPFVNVGGDTRVYCVLGPSATSPDGTEGRWVDQDGSNIELPICVLRRDWCPQIDLVGKNSEALLSSAYEFGSVATLRCHIGYQRVEGNITLNCINHESLLYGIWDAEPVRCELSPFFCPAPEATFAGLVQLESRFQRGDVVNMACHAGYSYLQGDLEVYCDVGDNSDGGQWKTSDGTAAKPVVCVPQQDFCTLPVVNNGYVSSVSEEGKMGSIVELQCQDGFTDLRLDTALQRTARCTEDGAFQVGISRVSRDLLRATSLAQDVLDELESYWALDTRASDLNWRALMQFEYRWRSELSLGLRGLLYDSAVREVLVQFPGYDGGLADKWMAMFTVDDVRRLVTLLEEQQGKMLDLAHQNGLPTGLQDGPILYCNRTPDWCPLPELPEHSSFVAGTGVSARALGDQVFLECHPHYVYDLGLQSLMCGNAGDGSAIWRAVDGRQAQPNITCSLNRLWCPPLPSLHNSHISTMEPRDRSVYTEVRLECRRGYYPTAGHAFGRCAESGQWCSSDGPSAHCTEPADWLRCELIPAYCPSWPGKEETGPYGNGNSRFLGNEHERSDLDPLAHVFLREVRQLPLPSAPLGDIVTLSCPQYFSRAAGDVRFKCGHGRNGTGEWQREAIAATSYLDNSTPDALIQLVDEAIAEPLVCELQTQFGVRRKYYERLPGLFRNHSRSGEDVVPHINQIQSPYDASHFEAYLRPETPGNYTLCVEVVGSFVLTFDKEILLAARSHGLLPELFVSEPVALDASHFHSFGLEFWADPLLPERVDTDMNFQRHLRFLWNSSSDPPVPVPYSELFHSFDTMYGSPNSHIGINDPEPCPSGSIQYVRGLNEYEAGWVTDGSLGFNYNPDSQCQWELEAVGNVRFTVFSNFVDLVDTQDCAGDRLEFHVGSGNALRLLGAVCGSYPEGTPLVQTSSRRLVIRFVTDGFGEKEGFNVTYNLTRTNEILAENTVIPRVS</sequence>
<dbReference type="Pfam" id="PF00630">
    <property type="entry name" value="Filamin"/>
    <property type="match status" value="1"/>
</dbReference>
<proteinExistence type="predicted"/>
<dbReference type="InterPro" id="IPR037524">
    <property type="entry name" value="PA14/GLEYA"/>
</dbReference>
<evidence type="ECO:0000256" key="1">
    <source>
        <dbReference type="ARBA" id="ARBA00022536"/>
    </source>
</evidence>
<reference evidence="6 7" key="1">
    <citation type="submission" date="2016-02" db="EMBL/GenBank/DDBJ databases">
        <title>Genome analysis of coral dinoflagellate symbionts highlights evolutionary adaptations to a symbiotic lifestyle.</title>
        <authorList>
            <person name="Aranda M."/>
            <person name="Li Y."/>
            <person name="Liew Y.J."/>
            <person name="Baumgarten S."/>
            <person name="Simakov O."/>
            <person name="Wilson M."/>
            <person name="Piel J."/>
            <person name="Ashoor H."/>
            <person name="Bougouffa S."/>
            <person name="Bajic V.B."/>
            <person name="Ryu T."/>
            <person name="Ravasi T."/>
            <person name="Bayer T."/>
            <person name="Micklem G."/>
            <person name="Kim H."/>
            <person name="Bhak J."/>
            <person name="Lajeunesse T.C."/>
            <person name="Voolstra C.R."/>
        </authorList>
    </citation>
    <scope>NUCLEOTIDE SEQUENCE [LARGE SCALE GENOMIC DNA]</scope>
    <source>
        <strain evidence="6 7">CCMP2467</strain>
    </source>
</reference>
<feature type="region of interest" description="Disordered" evidence="4">
    <location>
        <begin position="3681"/>
        <end position="3741"/>
    </location>
</feature>
<dbReference type="PROSITE" id="PS01180">
    <property type="entry name" value="CUB"/>
    <property type="match status" value="1"/>
</dbReference>
<feature type="compositionally biased region" description="Polar residues" evidence="4">
    <location>
        <begin position="3707"/>
        <end position="3727"/>
    </location>
</feature>
<dbReference type="PROSITE" id="PS51820">
    <property type="entry name" value="PA14"/>
    <property type="match status" value="1"/>
</dbReference>
<evidence type="ECO:0000256" key="2">
    <source>
        <dbReference type="ARBA" id="ARBA00022737"/>
    </source>
</evidence>
<dbReference type="SUPFAM" id="SSF56988">
    <property type="entry name" value="Anthrax protective antigen"/>
    <property type="match status" value="1"/>
</dbReference>
<keyword evidence="7" id="KW-1185">Reference proteome</keyword>
<dbReference type="SMART" id="SM00181">
    <property type="entry name" value="EGF"/>
    <property type="match status" value="6"/>
</dbReference>
<dbReference type="Pfam" id="PF00084">
    <property type="entry name" value="Sushi"/>
    <property type="match status" value="3"/>
</dbReference>
<dbReference type="InterPro" id="IPR000742">
    <property type="entry name" value="EGF"/>
</dbReference>
<gene>
    <name evidence="6" type="primary">wif1</name>
    <name evidence="6" type="ORF">AK812_SmicGene22461</name>
</gene>
<dbReference type="Proteomes" id="UP000186817">
    <property type="component" value="Unassembled WGS sequence"/>
</dbReference>
<dbReference type="PANTHER" id="PTHR11219:SF69">
    <property type="entry name" value="TENEURIN-A"/>
    <property type="match status" value="1"/>
</dbReference>
<dbReference type="SUPFAM" id="SSF57535">
    <property type="entry name" value="Complement control module/SCR domain"/>
    <property type="match status" value="1"/>
</dbReference>
<evidence type="ECO:0000313" key="6">
    <source>
        <dbReference type="EMBL" id="OLP95406.1"/>
    </source>
</evidence>
<dbReference type="PROSITE" id="PS00022">
    <property type="entry name" value="EGF_1"/>
    <property type="match status" value="1"/>
</dbReference>
<dbReference type="SUPFAM" id="SSF49854">
    <property type="entry name" value="Spermadhesin, CUB domain"/>
    <property type="match status" value="1"/>
</dbReference>
<dbReference type="SUPFAM" id="SSF49899">
    <property type="entry name" value="Concanavalin A-like lectins/glucanases"/>
    <property type="match status" value="1"/>
</dbReference>
<dbReference type="SMART" id="SM00557">
    <property type="entry name" value="IG_FLMN"/>
    <property type="match status" value="2"/>
</dbReference>
<evidence type="ECO:0000256" key="4">
    <source>
        <dbReference type="SAM" id="MobiDB-lite"/>
    </source>
</evidence>
<dbReference type="PROSITE" id="PS50194">
    <property type="entry name" value="FILAMIN_REPEAT"/>
    <property type="match status" value="3"/>
</dbReference>
<evidence type="ECO:0000256" key="5">
    <source>
        <dbReference type="SAM" id="SignalP"/>
    </source>
</evidence>
<feature type="compositionally biased region" description="Low complexity" evidence="4">
    <location>
        <begin position="3408"/>
        <end position="3421"/>
    </location>
</feature>
<dbReference type="PANTHER" id="PTHR11219">
    <property type="entry name" value="TENEURIN AND N-ACETYLGLUCOSAMINE-1-PHOSPHODIESTER ALPHA-N-ACETYLGLUCOSAMINIDASE"/>
    <property type="match status" value="1"/>
</dbReference>
<comment type="caution">
    <text evidence="6">The sequence shown here is derived from an EMBL/GenBank/DDBJ whole genome shotgun (WGS) entry which is preliminary data.</text>
</comment>
<dbReference type="InterPro" id="IPR013783">
    <property type="entry name" value="Ig-like_fold"/>
</dbReference>
<dbReference type="Gene3D" id="2.60.120.200">
    <property type="match status" value="1"/>
</dbReference>
<dbReference type="Gene3D" id="2.10.25.10">
    <property type="entry name" value="Laminin"/>
    <property type="match status" value="3"/>
</dbReference>
<keyword evidence="1" id="KW-0245">EGF-like domain</keyword>
<dbReference type="InterPro" id="IPR013320">
    <property type="entry name" value="ConA-like_dom_sf"/>
</dbReference>
<protein>
    <submittedName>
        <fullName evidence="6">Wnt inhibitory factor 1</fullName>
    </submittedName>
</protein>